<gene>
    <name evidence="6" type="ORF">QR680_015286</name>
    <name evidence="7" type="ORF">QR680_015288</name>
</gene>
<dbReference type="EMBL" id="JAUCMV010000004">
    <property type="protein sequence ID" value="KAK0400507.1"/>
    <property type="molecule type" value="Genomic_DNA"/>
</dbReference>
<dbReference type="PANTHER" id="PTHR15407">
    <property type="entry name" value="FUKUTIN-RELATED"/>
    <property type="match status" value="1"/>
</dbReference>
<dbReference type="AlphaFoldDB" id="A0AA39H764"/>
<evidence type="ECO:0000256" key="3">
    <source>
        <dbReference type="ARBA" id="ARBA00022989"/>
    </source>
</evidence>
<evidence type="ECO:0000256" key="5">
    <source>
        <dbReference type="SAM" id="Phobius"/>
    </source>
</evidence>
<keyword evidence="2 5" id="KW-0812">Transmembrane</keyword>
<keyword evidence="3 5" id="KW-1133">Transmembrane helix</keyword>
<evidence type="ECO:0000256" key="1">
    <source>
        <dbReference type="ARBA" id="ARBA00004167"/>
    </source>
</evidence>
<evidence type="ECO:0000313" key="6">
    <source>
        <dbReference type="EMBL" id="KAK0400507.1"/>
    </source>
</evidence>
<feature type="transmembrane region" description="Helical" evidence="5">
    <location>
        <begin position="7"/>
        <end position="26"/>
    </location>
</feature>
<dbReference type="InterPro" id="IPR009644">
    <property type="entry name" value="FKTN/MNN4/W02B3.4-1"/>
</dbReference>
<evidence type="ECO:0000313" key="8">
    <source>
        <dbReference type="Proteomes" id="UP001175271"/>
    </source>
</evidence>
<comment type="subcellular location">
    <subcellularLocation>
        <location evidence="1">Membrane</location>
        <topology evidence="1">Single-pass membrane protein</topology>
    </subcellularLocation>
</comment>
<protein>
    <recommendedName>
        <fullName evidence="9">Fukutin</fullName>
    </recommendedName>
</protein>
<dbReference type="Proteomes" id="UP001175271">
    <property type="component" value="Unassembled WGS sequence"/>
</dbReference>
<dbReference type="GO" id="GO:0016020">
    <property type="term" value="C:membrane"/>
    <property type="evidence" value="ECO:0007669"/>
    <property type="project" value="UniProtKB-SubCell"/>
</dbReference>
<name>A0AA39H764_9BILA</name>
<evidence type="ECO:0000256" key="4">
    <source>
        <dbReference type="ARBA" id="ARBA00023136"/>
    </source>
</evidence>
<keyword evidence="8" id="KW-1185">Reference proteome</keyword>
<dbReference type="EMBL" id="JAUCMV010000004">
    <property type="protein sequence ID" value="KAK0400511.1"/>
    <property type="molecule type" value="Genomic_DNA"/>
</dbReference>
<proteinExistence type="predicted"/>
<evidence type="ECO:0008006" key="9">
    <source>
        <dbReference type="Google" id="ProtNLM"/>
    </source>
</evidence>
<reference evidence="6" key="1">
    <citation type="submission" date="2023-06" db="EMBL/GenBank/DDBJ databases">
        <title>Genomic analysis of the entomopathogenic nematode Steinernema hermaphroditum.</title>
        <authorList>
            <person name="Schwarz E.M."/>
            <person name="Heppert J.K."/>
            <person name="Baniya A."/>
            <person name="Schwartz H.T."/>
            <person name="Tan C.-H."/>
            <person name="Antoshechkin I."/>
            <person name="Sternberg P.W."/>
            <person name="Goodrich-Blair H."/>
            <person name="Dillman A.R."/>
        </authorList>
    </citation>
    <scope>NUCLEOTIDE SEQUENCE</scope>
    <source>
        <strain evidence="6">PS9179</strain>
        <tissue evidence="6">Whole animal</tissue>
    </source>
</reference>
<accession>A0AA39H764</accession>
<sequence length="357" mass="42000">MFFYKRLLKLSYFLMLLSLLFLFMYWRMMHNRNTVRELAYREPFNGYLVIDVDYFKCVTNNGRCPGKIDVAKFGKISATAEPFTVHEGIDNPQKDYFLFHIHNKKYAVRKFDVVHTKLRGLNVAIPNNISSFIWEMERSRMISCANVDMRRSWWTLRVIPLSFIDNVVKLRDLMMNLRITPLLFSGSLLGWYRECTIIPHTTDFDIALFSPEYKPDLLEQLKHSKDFSLFWTLGSPSDQFEISVFAENVKIDIFVLYSLPETRQIFMGGTDLQNKERLIYMYPEFKKVCTADMLGRLMFVPCDPTSIIKTDYGSKWDIDHDTNKYLWNSSPTSIYNKTKLTDQELRTIVTCYAEAGC</sequence>
<organism evidence="6 8">
    <name type="scientific">Steinernema hermaphroditum</name>
    <dbReference type="NCBI Taxonomy" id="289476"/>
    <lineage>
        <taxon>Eukaryota</taxon>
        <taxon>Metazoa</taxon>
        <taxon>Ecdysozoa</taxon>
        <taxon>Nematoda</taxon>
        <taxon>Chromadorea</taxon>
        <taxon>Rhabditida</taxon>
        <taxon>Tylenchina</taxon>
        <taxon>Panagrolaimomorpha</taxon>
        <taxon>Strongyloidoidea</taxon>
        <taxon>Steinernematidae</taxon>
        <taxon>Steinernema</taxon>
    </lineage>
</organism>
<evidence type="ECO:0000313" key="7">
    <source>
        <dbReference type="EMBL" id="KAK0400511.1"/>
    </source>
</evidence>
<evidence type="ECO:0000256" key="2">
    <source>
        <dbReference type="ARBA" id="ARBA00022692"/>
    </source>
</evidence>
<comment type="caution">
    <text evidence="6">The sequence shown here is derived from an EMBL/GenBank/DDBJ whole genome shotgun (WGS) entry which is preliminary data.</text>
</comment>
<keyword evidence="4 5" id="KW-0472">Membrane</keyword>
<dbReference type="PANTHER" id="PTHR15407:SF28">
    <property type="entry name" value="RIBITOL-5-PHOSPHATE TRANSFERASE FKTN"/>
    <property type="match status" value="1"/>
</dbReference>